<organism evidence="1 2">
    <name type="scientific">Clonostachys rosea f. rosea IK726</name>
    <dbReference type="NCBI Taxonomy" id="1349383"/>
    <lineage>
        <taxon>Eukaryota</taxon>
        <taxon>Fungi</taxon>
        <taxon>Dikarya</taxon>
        <taxon>Ascomycota</taxon>
        <taxon>Pezizomycotina</taxon>
        <taxon>Sordariomycetes</taxon>
        <taxon>Hypocreomycetidae</taxon>
        <taxon>Hypocreales</taxon>
        <taxon>Bionectriaceae</taxon>
        <taxon>Clonostachys</taxon>
    </lineage>
</organism>
<keyword evidence="2" id="KW-1185">Reference proteome</keyword>
<sequence length="347" mass="38762">MDFFALLFAGAWYALLAAVTYFALVWAYRLTLHPLLRYPGPLIAKISDLYAGFYAGTMSLHIRTREDHLKHASSSCKLVNMTDRLKRLGMDIIGLLALAYPLDTQFQDKYRFLIQAHAFGVFRSNIYLHYPFVKATGVYNLLERLATADVQPPMEQMLSRSYWLPKLVNNNLDVARAFYAHIKILVTALNGPVIGLSAALISHSDFVYSVPDAYVLTPFSSLGLVAEGGASVAFMQRMGWGKANEALILGRKIPVQELVQVGFVSKLFQDKANFRQQVLEHVQATFGDHVVGSSMLGTKALLCRRLVHEQDEAAPLETFGGLDRFWEGITQTEMAKVASGSNKHRLE</sequence>
<protein>
    <submittedName>
        <fullName evidence="1">Uncharacterized protein</fullName>
    </submittedName>
</protein>
<reference evidence="1" key="2">
    <citation type="submission" date="2021-10" db="EMBL/GenBank/DDBJ databases">
        <authorList>
            <person name="Piombo E."/>
        </authorList>
    </citation>
    <scope>NUCLEOTIDE SEQUENCE</scope>
</reference>
<evidence type="ECO:0000313" key="2">
    <source>
        <dbReference type="Proteomes" id="UP000836387"/>
    </source>
</evidence>
<proteinExistence type="predicted"/>
<reference evidence="1" key="1">
    <citation type="submission" date="2020-04" db="EMBL/GenBank/DDBJ databases">
        <authorList>
            <person name="Broberg M."/>
        </authorList>
    </citation>
    <scope>NUCLEOTIDE SEQUENCE</scope>
</reference>
<accession>A0ACA9TXP8</accession>
<name>A0ACA9TXP8_BIOOC</name>
<dbReference type="EMBL" id="CADEHS020000010">
    <property type="protein sequence ID" value="CAG9945766.1"/>
    <property type="molecule type" value="Genomic_DNA"/>
</dbReference>
<evidence type="ECO:0000313" key="1">
    <source>
        <dbReference type="EMBL" id="CAG9945766.1"/>
    </source>
</evidence>
<dbReference type="Proteomes" id="UP000836387">
    <property type="component" value="Unassembled WGS sequence"/>
</dbReference>
<comment type="caution">
    <text evidence="1">The sequence shown here is derived from an EMBL/GenBank/DDBJ whole genome shotgun (WGS) entry which is preliminary data.</text>
</comment>
<gene>
    <name evidence="1" type="ORF">CRV2_00004642</name>
</gene>